<comment type="caution">
    <text evidence="5">The sequence shown here is derived from an EMBL/GenBank/DDBJ whole genome shotgun (WGS) entry which is preliminary data.</text>
</comment>
<dbReference type="Gene3D" id="3.30.2350.20">
    <property type="entry name" value="TruD, catalytic domain"/>
    <property type="match status" value="2"/>
</dbReference>
<dbReference type="AlphaFoldDB" id="A0AAU9KQ42"/>
<evidence type="ECO:0000256" key="3">
    <source>
        <dbReference type="SAM" id="MobiDB-lite"/>
    </source>
</evidence>
<dbReference type="PANTHER" id="PTHR13326:SF21">
    <property type="entry name" value="PSEUDOURIDYLATE SYNTHASE PUS7L"/>
    <property type="match status" value="1"/>
</dbReference>
<gene>
    <name evidence="5" type="ORF">PBS003_LOCUS593</name>
</gene>
<protein>
    <recommendedName>
        <fullName evidence="4">TRUD domain-containing protein</fullName>
    </recommendedName>
</protein>
<evidence type="ECO:0000256" key="1">
    <source>
        <dbReference type="ARBA" id="ARBA00007953"/>
    </source>
</evidence>
<dbReference type="SUPFAM" id="SSF55120">
    <property type="entry name" value="Pseudouridine synthase"/>
    <property type="match status" value="1"/>
</dbReference>
<proteinExistence type="inferred from homology"/>
<dbReference type="GO" id="GO:0001522">
    <property type="term" value="P:pseudouridine synthesis"/>
    <property type="evidence" value="ECO:0007669"/>
    <property type="project" value="InterPro"/>
</dbReference>
<dbReference type="InterPro" id="IPR001656">
    <property type="entry name" value="PsdUridine_synth_TruD"/>
</dbReference>
<evidence type="ECO:0000259" key="4">
    <source>
        <dbReference type="PROSITE" id="PS50984"/>
    </source>
</evidence>
<feature type="region of interest" description="Disordered" evidence="3">
    <location>
        <begin position="1"/>
        <end position="29"/>
    </location>
</feature>
<dbReference type="GO" id="GO:0009982">
    <property type="term" value="F:pseudouridine synthase activity"/>
    <property type="evidence" value="ECO:0007669"/>
    <property type="project" value="InterPro"/>
</dbReference>
<keyword evidence="2" id="KW-0413">Isomerase</keyword>
<name>A0AAU9KQ42_9STRA</name>
<dbReference type="InterPro" id="IPR011760">
    <property type="entry name" value="PsdUridine_synth_TruD_insert"/>
</dbReference>
<dbReference type="PIRSF" id="PIRSF037016">
    <property type="entry name" value="Pseudouridin_synth_euk_prd"/>
    <property type="match status" value="1"/>
</dbReference>
<dbReference type="EMBL" id="CAKKTJ010000086">
    <property type="protein sequence ID" value="CAH0473716.1"/>
    <property type="molecule type" value="Genomic_DNA"/>
</dbReference>
<dbReference type="PROSITE" id="PS50984">
    <property type="entry name" value="TRUD"/>
    <property type="match status" value="1"/>
</dbReference>
<feature type="compositionally biased region" description="Polar residues" evidence="3">
    <location>
        <begin position="17"/>
        <end position="29"/>
    </location>
</feature>
<comment type="similarity">
    <text evidence="1">Belongs to the pseudouridine synthase TruD family.</text>
</comment>
<evidence type="ECO:0000313" key="5">
    <source>
        <dbReference type="EMBL" id="CAH0473716.1"/>
    </source>
</evidence>
<dbReference type="NCBIfam" id="TIGR00094">
    <property type="entry name" value="tRNA_TruD_broad"/>
    <property type="match status" value="1"/>
</dbReference>
<dbReference type="PANTHER" id="PTHR13326">
    <property type="entry name" value="TRNA PSEUDOURIDINE SYNTHASE D"/>
    <property type="match status" value="1"/>
</dbReference>
<feature type="domain" description="TRUD" evidence="4">
    <location>
        <begin position="415"/>
        <end position="659"/>
    </location>
</feature>
<dbReference type="InterPro" id="IPR042214">
    <property type="entry name" value="TruD_catalytic"/>
</dbReference>
<dbReference type="Proteomes" id="UP001160483">
    <property type="component" value="Unassembled WGS sequence"/>
</dbReference>
<dbReference type="InterPro" id="IPR020103">
    <property type="entry name" value="PsdUridine_synth_cat_dom_sf"/>
</dbReference>
<evidence type="ECO:0000313" key="6">
    <source>
        <dbReference type="Proteomes" id="UP001160483"/>
    </source>
</evidence>
<dbReference type="CDD" id="cd02576">
    <property type="entry name" value="PseudoU_synth_ScPUS7"/>
    <property type="match status" value="1"/>
</dbReference>
<reference evidence="5" key="1">
    <citation type="submission" date="2021-11" db="EMBL/GenBank/DDBJ databases">
        <authorList>
            <person name="Islam A."/>
            <person name="Islam S."/>
            <person name="Flora M.S."/>
            <person name="Rahman M."/>
            <person name="Ziaur R.M."/>
            <person name="Epstein J.H."/>
            <person name="Hassan M."/>
            <person name="Klassen M."/>
            <person name="Woodard K."/>
            <person name="Webb A."/>
            <person name="Webby R.J."/>
            <person name="El Zowalaty M.E."/>
        </authorList>
    </citation>
    <scope>NUCLEOTIDE SEQUENCE</scope>
    <source>
        <strain evidence="5">Pbs3</strain>
    </source>
</reference>
<organism evidence="5 6">
    <name type="scientific">Peronospora belbahrii</name>
    <dbReference type="NCBI Taxonomy" id="622444"/>
    <lineage>
        <taxon>Eukaryota</taxon>
        <taxon>Sar</taxon>
        <taxon>Stramenopiles</taxon>
        <taxon>Oomycota</taxon>
        <taxon>Peronosporomycetes</taxon>
        <taxon>Peronosporales</taxon>
        <taxon>Peronosporaceae</taxon>
        <taxon>Peronospora</taxon>
    </lineage>
</organism>
<evidence type="ECO:0000256" key="2">
    <source>
        <dbReference type="ARBA" id="ARBA00023235"/>
    </source>
</evidence>
<accession>A0AAU9KQ42</accession>
<dbReference type="Pfam" id="PF01142">
    <property type="entry name" value="TruD"/>
    <property type="match status" value="1"/>
</dbReference>
<dbReference type="GO" id="GO:0003723">
    <property type="term" value="F:RNA binding"/>
    <property type="evidence" value="ECO:0007669"/>
    <property type="project" value="InterPro"/>
</dbReference>
<dbReference type="GO" id="GO:0005634">
    <property type="term" value="C:nucleus"/>
    <property type="evidence" value="ECO:0007669"/>
    <property type="project" value="TreeGrafter"/>
</dbReference>
<sequence length="814" mass="91625">MASRRSSIRRRSDPMNRPTSQRSQRSNSCHSMPIWCKNEDYSDYDSVCIAEEVVGISGFLTSIQAGFQGLMKHRFEDFIVHELSLHAKVPITLQSVAKKNKKVSLLFQEHVLDLLWGVMPSQDKTRRHYQQEKDEIISLVRQLARKLQHMSLELQKRGQVAQEAYHLQQLVGLVTREIGVKKGKEFRQFLDKVEQARVEFESKKKKHNQDEAAVAAVEGLSFYLGGLNDKADRVFIHETMRRYGKTRIVADTLNIGEDTAVIRVRPHFAVKLLPSARDNRRDWPVGQPDYLQFTLYKRNKDTTAVINQLASMLKISPTLFSCADIKDKRGITTQLCTVYRVQKERAQVVFRPGGNKKLEDQQFLVGDFRYVSRKLELGDCAGNRIAMVVRSLPEDENELSEKDVHDAVHSWEARGFINFFGLQHFGNASTSYHLIGRSMLRKDYKLAVLLLLRPQEGEASKIRAAREHFRQHKDVAAALRMFPPFLVPERAVLEGLQQHGIDAHELAFNCIPKPLRVSYVEAYQYFVWNEMASMRISKYSSTSAIVGDFVSKAKVDVKTVRALDGASEPARKRQRTGKSTRRQLVQEVVEVTEANVDQYSIDDVVLPLPGHAVKYPTNEIGAVYRKLLTTDGIDLNAHFGPDGSQTYLLDGSYRNLVSKPTRVSFRLQRYTDPTKPLISNDVDALLANSPAALLGSSIAKDAANNLSKEVTENASQRALVLEFDLEYGSDATIAIRELMKQSSSVRVNWQTSSCEAASGEAAKVINGSCAADSVFSNNKSCGSYVTRGDPRKVIKAQKKTQVAIGRPGFSLGRS</sequence>